<comment type="cofactor">
    <cofactor evidence="1">
        <name>L-ascorbate</name>
        <dbReference type="ChEBI" id="CHEBI:38290"/>
    </cofactor>
</comment>
<keyword evidence="5" id="KW-0560">Oxidoreductase</keyword>
<dbReference type="InterPro" id="IPR006620">
    <property type="entry name" value="Pro_4_hyd_alph"/>
</dbReference>
<evidence type="ECO:0000256" key="3">
    <source>
        <dbReference type="ARBA" id="ARBA00022896"/>
    </source>
</evidence>
<dbReference type="Gene3D" id="1.25.40.10">
    <property type="entry name" value="Tetratricopeptide repeat domain"/>
    <property type="match status" value="1"/>
</dbReference>
<dbReference type="SMART" id="SM00702">
    <property type="entry name" value="P4Hc"/>
    <property type="match status" value="1"/>
</dbReference>
<keyword evidence="3" id="KW-0847">Vitamin C</keyword>
<dbReference type="Proteomes" id="UP001652661">
    <property type="component" value="Chromosome 3R"/>
</dbReference>
<accession>A0ABM3C8T5</accession>
<dbReference type="RefSeq" id="XP_041633553.1">
    <property type="nucleotide sequence ID" value="XM_041777619.2"/>
</dbReference>
<evidence type="ECO:0000256" key="4">
    <source>
        <dbReference type="ARBA" id="ARBA00022964"/>
    </source>
</evidence>
<keyword evidence="2" id="KW-0479">Metal-binding</keyword>
<evidence type="ECO:0000256" key="7">
    <source>
        <dbReference type="SAM" id="SignalP"/>
    </source>
</evidence>
<organism evidence="9 10">
    <name type="scientific">Drosophila kikkawai</name>
    <name type="common">Fruit fly</name>
    <dbReference type="NCBI Taxonomy" id="30033"/>
    <lineage>
        <taxon>Eukaryota</taxon>
        <taxon>Metazoa</taxon>
        <taxon>Ecdysozoa</taxon>
        <taxon>Arthropoda</taxon>
        <taxon>Hexapoda</taxon>
        <taxon>Insecta</taxon>
        <taxon>Pterygota</taxon>
        <taxon>Neoptera</taxon>
        <taxon>Endopterygota</taxon>
        <taxon>Diptera</taxon>
        <taxon>Brachycera</taxon>
        <taxon>Muscomorpha</taxon>
        <taxon>Ephydroidea</taxon>
        <taxon>Drosophilidae</taxon>
        <taxon>Drosophila</taxon>
        <taxon>Sophophora</taxon>
    </lineage>
</organism>
<evidence type="ECO:0000259" key="8">
    <source>
        <dbReference type="SMART" id="SM00702"/>
    </source>
</evidence>
<name>A0ABM3C8T5_DROKI</name>
<evidence type="ECO:0000256" key="5">
    <source>
        <dbReference type="ARBA" id="ARBA00023002"/>
    </source>
</evidence>
<keyword evidence="7" id="KW-0732">Signal</keyword>
<evidence type="ECO:0000313" key="10">
    <source>
        <dbReference type="RefSeq" id="XP_041633553.1"/>
    </source>
</evidence>
<evidence type="ECO:0000313" key="9">
    <source>
        <dbReference type="Proteomes" id="UP001652661"/>
    </source>
</evidence>
<feature type="domain" description="Prolyl 4-hydroxylase alpha subunit" evidence="8">
    <location>
        <begin position="306"/>
        <end position="479"/>
    </location>
</feature>
<keyword evidence="4" id="KW-0223">Dioxygenase</keyword>
<dbReference type="Gene3D" id="2.60.120.620">
    <property type="entry name" value="q2cbj1_9rhob like domain"/>
    <property type="match status" value="1"/>
</dbReference>
<dbReference type="InterPro" id="IPR011990">
    <property type="entry name" value="TPR-like_helical_dom_sf"/>
</dbReference>
<sequence length="506" mass="57467">MLSPIWSLLLLGTATVVATEVNYATSTRDIASLLQIEDELVGYMRQYVQELQHKINKMRKVQEEWKTRSEHVKTAAESYVANPLVSFPLMLRMHVDAKKWLELGREDIQKGPLQELVNRDLTGITDMDLQDATRGLLHLQDVYSLEERDVAKGKLNGIQFDSRLSAADCLAVGSHLDSLNDSKLACKWLNVSLEQYEEHMDPVYKIMETGRFHIWEKMGKTLLEMHDLNGSQSAFKKLLEWASKEDDTWLVNHLLDNLRYIAVNVDNCRGKNIVPVKSVLRCRYLTEGSPFLRLAPFKLEQLSLEPFVGLYHDVISSAEREDLINLTQSRLENRGTHLNFVEAAVENNASGYVESLHRRIEDMTGLELGESEPLMVYNFGTLGQHFIHLDCQTPENFVEPFPKEYRSATVLLYLTEVQVGGYASFPALGFGFKPTRGSALVWHNIDSSGNCDSRSLQATCPVILGTQWGKSVKPPIDFHPLLPPHQTVATKWISGSGQWRRKPCRK</sequence>
<dbReference type="Gene3D" id="6.10.140.1460">
    <property type="match status" value="1"/>
</dbReference>
<evidence type="ECO:0000256" key="6">
    <source>
        <dbReference type="ARBA" id="ARBA00023004"/>
    </source>
</evidence>
<dbReference type="InterPro" id="IPR045054">
    <property type="entry name" value="P4HA-like"/>
</dbReference>
<gene>
    <name evidence="10" type="primary">LOC108070723</name>
</gene>
<proteinExistence type="predicted"/>
<dbReference type="PANTHER" id="PTHR10869:SF244">
    <property type="entry name" value="PROLYL 4-HYDROXYLASE SUBUNIT ALPHA-2"/>
    <property type="match status" value="1"/>
</dbReference>
<feature type="chain" id="PRO_5046096769" evidence="7">
    <location>
        <begin position="19"/>
        <end position="506"/>
    </location>
</feature>
<dbReference type="Pfam" id="PF08336">
    <property type="entry name" value="P4Ha_N"/>
    <property type="match status" value="1"/>
</dbReference>
<keyword evidence="9" id="KW-1185">Reference proteome</keyword>
<reference evidence="10" key="1">
    <citation type="submission" date="2025-08" db="UniProtKB">
        <authorList>
            <consortium name="RefSeq"/>
        </authorList>
    </citation>
    <scope>IDENTIFICATION</scope>
    <source>
        <strain evidence="10">14028-0561.14</strain>
        <tissue evidence="10">Whole fly</tissue>
    </source>
</reference>
<protein>
    <submittedName>
        <fullName evidence="10">Prolyl 4-hydroxylase subunit alpha-1 isoform X1</fullName>
    </submittedName>
</protein>
<dbReference type="InterPro" id="IPR013547">
    <property type="entry name" value="P4H_N"/>
</dbReference>
<keyword evidence="6" id="KW-0408">Iron</keyword>
<feature type="signal peptide" evidence="7">
    <location>
        <begin position="1"/>
        <end position="18"/>
    </location>
</feature>
<evidence type="ECO:0000256" key="1">
    <source>
        <dbReference type="ARBA" id="ARBA00001961"/>
    </source>
</evidence>
<dbReference type="GeneID" id="108070723"/>
<dbReference type="PANTHER" id="PTHR10869">
    <property type="entry name" value="PROLYL 4-HYDROXYLASE ALPHA SUBUNIT"/>
    <property type="match status" value="1"/>
</dbReference>
<evidence type="ECO:0000256" key="2">
    <source>
        <dbReference type="ARBA" id="ARBA00022723"/>
    </source>
</evidence>